<dbReference type="InterPro" id="IPR000073">
    <property type="entry name" value="AB_hydrolase_1"/>
</dbReference>
<evidence type="ECO:0000313" key="3">
    <source>
        <dbReference type="Proteomes" id="UP000799537"/>
    </source>
</evidence>
<dbReference type="EMBL" id="ML993633">
    <property type="protein sequence ID" value="KAF2159764.1"/>
    <property type="molecule type" value="Genomic_DNA"/>
</dbReference>
<organism evidence="2 3">
    <name type="scientific">Zasmidium cellare ATCC 36951</name>
    <dbReference type="NCBI Taxonomy" id="1080233"/>
    <lineage>
        <taxon>Eukaryota</taxon>
        <taxon>Fungi</taxon>
        <taxon>Dikarya</taxon>
        <taxon>Ascomycota</taxon>
        <taxon>Pezizomycotina</taxon>
        <taxon>Dothideomycetes</taxon>
        <taxon>Dothideomycetidae</taxon>
        <taxon>Mycosphaerellales</taxon>
        <taxon>Mycosphaerellaceae</taxon>
        <taxon>Zasmidium</taxon>
    </lineage>
</organism>
<dbReference type="InterPro" id="IPR029058">
    <property type="entry name" value="AB_hydrolase_fold"/>
</dbReference>
<dbReference type="OrthoDB" id="5371334at2759"/>
<dbReference type="Pfam" id="PF12697">
    <property type="entry name" value="Abhydrolase_6"/>
    <property type="match status" value="1"/>
</dbReference>
<sequence>MQPFELALPEGRKTTGLIHFPAQSSRKRISTPSIVTLHGGTYTASYFNVDDEHSIGNIAKALGAPVVCVTRPGYGDSSVQPRDSDETWIHQQGRFFHETILPAIWQEYGGAKTNSTSIVLLGHSVGGGVVIATAARYSTENSPKYPLSGLVTSGISSTVSKALAQQQEPGGNVEEAQKVENKSTQNDGTFLWPIAMKDQLLLCSNMNLCSPSILEASESLNAPIPAPETLDVQKQWFEYWRELAAEVKVPHMNTMPEYDWLWEVNREIMEDFGRAFESCPRMEISILPEAPHCIELSRQSEAWYFRSFGFAMECAGAFDLKKGRSGQVSK</sequence>
<dbReference type="RefSeq" id="XP_033660653.1">
    <property type="nucleotide sequence ID" value="XM_033809616.1"/>
</dbReference>
<gene>
    <name evidence="2" type="ORF">M409DRAFT_29767</name>
</gene>
<reference evidence="2" key="1">
    <citation type="journal article" date="2020" name="Stud. Mycol.">
        <title>101 Dothideomycetes genomes: a test case for predicting lifestyles and emergence of pathogens.</title>
        <authorList>
            <person name="Haridas S."/>
            <person name="Albert R."/>
            <person name="Binder M."/>
            <person name="Bloem J."/>
            <person name="Labutti K."/>
            <person name="Salamov A."/>
            <person name="Andreopoulos B."/>
            <person name="Baker S."/>
            <person name="Barry K."/>
            <person name="Bills G."/>
            <person name="Bluhm B."/>
            <person name="Cannon C."/>
            <person name="Castanera R."/>
            <person name="Culley D."/>
            <person name="Daum C."/>
            <person name="Ezra D."/>
            <person name="Gonzalez J."/>
            <person name="Henrissat B."/>
            <person name="Kuo A."/>
            <person name="Liang C."/>
            <person name="Lipzen A."/>
            <person name="Lutzoni F."/>
            <person name="Magnuson J."/>
            <person name="Mondo S."/>
            <person name="Nolan M."/>
            <person name="Ohm R."/>
            <person name="Pangilinan J."/>
            <person name="Park H.-J."/>
            <person name="Ramirez L."/>
            <person name="Alfaro M."/>
            <person name="Sun H."/>
            <person name="Tritt A."/>
            <person name="Yoshinaga Y."/>
            <person name="Zwiers L.-H."/>
            <person name="Turgeon B."/>
            <person name="Goodwin S."/>
            <person name="Spatafora J."/>
            <person name="Crous P."/>
            <person name="Grigoriev I."/>
        </authorList>
    </citation>
    <scope>NUCLEOTIDE SEQUENCE</scope>
    <source>
        <strain evidence="2">ATCC 36951</strain>
    </source>
</reference>
<accession>A0A6A6BY81</accession>
<protein>
    <recommendedName>
        <fullName evidence="1">AB hydrolase-1 domain-containing protein</fullName>
    </recommendedName>
</protein>
<dbReference type="AlphaFoldDB" id="A0A6A6BY81"/>
<name>A0A6A6BY81_ZASCE</name>
<evidence type="ECO:0000313" key="2">
    <source>
        <dbReference type="EMBL" id="KAF2159764.1"/>
    </source>
</evidence>
<dbReference type="GeneID" id="54562888"/>
<proteinExistence type="predicted"/>
<dbReference type="SUPFAM" id="SSF53474">
    <property type="entry name" value="alpha/beta-Hydrolases"/>
    <property type="match status" value="1"/>
</dbReference>
<keyword evidence="3" id="KW-1185">Reference proteome</keyword>
<evidence type="ECO:0000259" key="1">
    <source>
        <dbReference type="Pfam" id="PF12697"/>
    </source>
</evidence>
<dbReference type="Gene3D" id="3.40.50.1820">
    <property type="entry name" value="alpha/beta hydrolase"/>
    <property type="match status" value="1"/>
</dbReference>
<dbReference type="Proteomes" id="UP000799537">
    <property type="component" value="Unassembled WGS sequence"/>
</dbReference>
<feature type="domain" description="AB hydrolase-1" evidence="1">
    <location>
        <begin position="34"/>
        <end position="162"/>
    </location>
</feature>